<proteinExistence type="predicted"/>
<accession>A0ABT6HRQ4</accession>
<reference evidence="2 3" key="1">
    <citation type="submission" date="2023-04" db="EMBL/GenBank/DDBJ databases">
        <title>Streptomyces chengmaiensis sp. nov. isolated from the stem of mangrove plant in Hainan.</title>
        <authorList>
            <person name="Huang X."/>
            <person name="Zhou S."/>
            <person name="Chu X."/>
            <person name="Xie Y."/>
            <person name="Lin Y."/>
        </authorList>
    </citation>
    <scope>NUCLEOTIDE SEQUENCE [LARGE SCALE GENOMIC DNA]</scope>
    <source>
        <strain evidence="2 3">HNM0663</strain>
    </source>
</reference>
<dbReference type="Proteomes" id="UP001223144">
    <property type="component" value="Unassembled WGS sequence"/>
</dbReference>
<name>A0ABT6HRQ4_9ACTN</name>
<dbReference type="EMBL" id="JARWBG010000026">
    <property type="protein sequence ID" value="MDH2391394.1"/>
    <property type="molecule type" value="Genomic_DNA"/>
</dbReference>
<evidence type="ECO:0000313" key="2">
    <source>
        <dbReference type="EMBL" id="MDH2391394.1"/>
    </source>
</evidence>
<dbReference type="PROSITE" id="PS51257">
    <property type="entry name" value="PROKAR_LIPOPROTEIN"/>
    <property type="match status" value="1"/>
</dbReference>
<comment type="caution">
    <text evidence="2">The sequence shown here is derived from an EMBL/GenBank/DDBJ whole genome shotgun (WGS) entry which is preliminary data.</text>
</comment>
<sequence>MTFSRRRPLCLPAAAATVLVSAAVGCSPTDATVRAAVPSPPPAEAALCRALDEELPESVAGQSRRDPQPASEYTAAWGDGAIVLRCGVPRPQAMDDPQSQGLEANGVGWLVEERTGEEGAGPRFTTTYRTTYVEVALDERYAHDAGPLAGLAEAVEKTIPASL</sequence>
<dbReference type="Pfam" id="PF12028">
    <property type="entry name" value="DUF3515"/>
    <property type="match status" value="1"/>
</dbReference>
<dbReference type="InterPro" id="IPR021903">
    <property type="entry name" value="DUF3515"/>
</dbReference>
<gene>
    <name evidence="2" type="ORF">QCN29_21920</name>
</gene>
<evidence type="ECO:0000313" key="3">
    <source>
        <dbReference type="Proteomes" id="UP001223144"/>
    </source>
</evidence>
<feature type="signal peptide" evidence="1">
    <location>
        <begin position="1"/>
        <end position="22"/>
    </location>
</feature>
<feature type="chain" id="PRO_5046980826" evidence="1">
    <location>
        <begin position="23"/>
        <end position="163"/>
    </location>
</feature>
<keyword evidence="3" id="KW-1185">Reference proteome</keyword>
<dbReference type="RefSeq" id="WP_279930215.1">
    <property type="nucleotide sequence ID" value="NZ_JARWBG010000026.1"/>
</dbReference>
<organism evidence="2 3">
    <name type="scientific">Streptomyces chengmaiensis</name>
    <dbReference type="NCBI Taxonomy" id="3040919"/>
    <lineage>
        <taxon>Bacteria</taxon>
        <taxon>Bacillati</taxon>
        <taxon>Actinomycetota</taxon>
        <taxon>Actinomycetes</taxon>
        <taxon>Kitasatosporales</taxon>
        <taxon>Streptomycetaceae</taxon>
        <taxon>Streptomyces</taxon>
    </lineage>
</organism>
<protein>
    <submittedName>
        <fullName evidence="2">DUF3515 domain-containing protein</fullName>
    </submittedName>
</protein>
<evidence type="ECO:0000256" key="1">
    <source>
        <dbReference type="SAM" id="SignalP"/>
    </source>
</evidence>
<keyword evidence="1" id="KW-0732">Signal</keyword>